<proteinExistence type="predicted"/>
<protein>
    <submittedName>
        <fullName evidence="1">CspA family cold shock protein</fullName>
    </submittedName>
</protein>
<dbReference type="SUPFAM" id="SSF50249">
    <property type="entry name" value="Nucleic acid-binding proteins"/>
    <property type="match status" value="1"/>
</dbReference>
<dbReference type="InterPro" id="IPR012340">
    <property type="entry name" value="NA-bd_OB-fold"/>
</dbReference>
<sequence>MGETGIVREWHVEEGWGVIESRSVPGGCWVSFAAVKSERRDLVVGQDVEFEWESAEQDGFDFRALRVWPTGDSPVERPIDRTSRGMTMAAWDIDPETAERRRIDL</sequence>
<dbReference type="AlphaFoldDB" id="A0A7W9PD49"/>
<dbReference type="Gene3D" id="2.40.50.140">
    <property type="entry name" value="Nucleic acid-binding proteins"/>
    <property type="match status" value="1"/>
</dbReference>
<dbReference type="EMBL" id="JACHIT010000001">
    <property type="protein sequence ID" value="MBB5913976.1"/>
    <property type="molecule type" value="Genomic_DNA"/>
</dbReference>
<reference evidence="1 2" key="1">
    <citation type="submission" date="2020-08" db="EMBL/GenBank/DDBJ databases">
        <title>Sequencing the genomes of 1000 actinobacteria strains.</title>
        <authorList>
            <person name="Klenk H.-P."/>
        </authorList>
    </citation>
    <scope>NUCLEOTIDE SEQUENCE [LARGE SCALE GENOMIC DNA]</scope>
    <source>
        <strain evidence="1 2">DSM 43582</strain>
    </source>
</reference>
<keyword evidence="2" id="KW-1185">Reference proteome</keyword>
<dbReference type="Proteomes" id="UP000540412">
    <property type="component" value="Unassembled WGS sequence"/>
</dbReference>
<name>A0A7W9PD49_9NOCA</name>
<evidence type="ECO:0000313" key="1">
    <source>
        <dbReference type="EMBL" id="MBB5913976.1"/>
    </source>
</evidence>
<gene>
    <name evidence="1" type="ORF">BJY24_002843</name>
</gene>
<evidence type="ECO:0000313" key="2">
    <source>
        <dbReference type="Proteomes" id="UP000540412"/>
    </source>
</evidence>
<accession>A0A7W9PD49</accession>
<comment type="caution">
    <text evidence="1">The sequence shown here is derived from an EMBL/GenBank/DDBJ whole genome shotgun (WGS) entry which is preliminary data.</text>
</comment>
<dbReference type="RefSeq" id="WP_063709809.1">
    <property type="nucleotide sequence ID" value="NZ_JACHIT010000001.1"/>
</dbReference>
<organism evidence="1 2">
    <name type="scientific">Nocardia transvalensis</name>
    <dbReference type="NCBI Taxonomy" id="37333"/>
    <lineage>
        <taxon>Bacteria</taxon>
        <taxon>Bacillati</taxon>
        <taxon>Actinomycetota</taxon>
        <taxon>Actinomycetes</taxon>
        <taxon>Mycobacteriales</taxon>
        <taxon>Nocardiaceae</taxon>
        <taxon>Nocardia</taxon>
    </lineage>
</organism>